<dbReference type="InterPro" id="IPR050736">
    <property type="entry name" value="Sensor_HK_Regulatory"/>
</dbReference>
<dbReference type="AlphaFoldDB" id="A0A545T834"/>
<dbReference type="EMBL" id="VHSH01000011">
    <property type="protein sequence ID" value="TQV73348.1"/>
    <property type="molecule type" value="Genomic_DNA"/>
</dbReference>
<dbReference type="PANTHER" id="PTHR43711:SF31">
    <property type="entry name" value="HISTIDINE KINASE"/>
    <property type="match status" value="1"/>
</dbReference>
<dbReference type="PROSITE" id="PS50109">
    <property type="entry name" value="HIS_KIN"/>
    <property type="match status" value="1"/>
</dbReference>
<evidence type="ECO:0000256" key="5">
    <source>
        <dbReference type="ARBA" id="ARBA00022777"/>
    </source>
</evidence>
<dbReference type="InterPro" id="IPR003661">
    <property type="entry name" value="HisK_dim/P_dom"/>
</dbReference>
<dbReference type="SUPFAM" id="SSF47384">
    <property type="entry name" value="Homodimeric domain of signal transducing histidine kinase"/>
    <property type="match status" value="1"/>
</dbReference>
<dbReference type="FunFam" id="3.30.565.10:FF:000006">
    <property type="entry name" value="Sensor histidine kinase WalK"/>
    <property type="match status" value="1"/>
</dbReference>
<dbReference type="Pfam" id="PF02518">
    <property type="entry name" value="HATPase_c"/>
    <property type="match status" value="1"/>
</dbReference>
<dbReference type="PRINTS" id="PR00344">
    <property type="entry name" value="BCTRLSENSOR"/>
</dbReference>
<keyword evidence="7" id="KW-0812">Transmembrane</keyword>
<gene>
    <name evidence="9" type="ORF">FKG95_25365</name>
</gene>
<dbReference type="InterPro" id="IPR036890">
    <property type="entry name" value="HATPase_C_sf"/>
</dbReference>
<keyword evidence="6" id="KW-0902">Two-component regulatory system</keyword>
<protein>
    <recommendedName>
        <fullName evidence="2">histidine kinase</fullName>
        <ecNumber evidence="2">2.7.13.3</ecNumber>
    </recommendedName>
</protein>
<feature type="transmembrane region" description="Helical" evidence="7">
    <location>
        <begin position="221"/>
        <end position="239"/>
    </location>
</feature>
<dbReference type="Proteomes" id="UP000315252">
    <property type="component" value="Unassembled WGS sequence"/>
</dbReference>
<evidence type="ECO:0000313" key="10">
    <source>
        <dbReference type="Proteomes" id="UP000315252"/>
    </source>
</evidence>
<evidence type="ECO:0000256" key="4">
    <source>
        <dbReference type="ARBA" id="ARBA00022679"/>
    </source>
</evidence>
<feature type="domain" description="Histidine kinase" evidence="8">
    <location>
        <begin position="540"/>
        <end position="757"/>
    </location>
</feature>
<keyword evidence="4" id="KW-0808">Transferase</keyword>
<dbReference type="GO" id="GO:0000155">
    <property type="term" value="F:phosphorelay sensor kinase activity"/>
    <property type="evidence" value="ECO:0007669"/>
    <property type="project" value="InterPro"/>
</dbReference>
<dbReference type="CDD" id="cd00082">
    <property type="entry name" value="HisKA"/>
    <property type="match status" value="1"/>
</dbReference>
<evidence type="ECO:0000256" key="1">
    <source>
        <dbReference type="ARBA" id="ARBA00000085"/>
    </source>
</evidence>
<proteinExistence type="predicted"/>
<reference evidence="9 10" key="1">
    <citation type="submission" date="2019-06" db="EMBL/GenBank/DDBJ databases">
        <title>Whole genome sequence for Rhodospirillaceae sp. R148.</title>
        <authorList>
            <person name="Wang G."/>
        </authorList>
    </citation>
    <scope>NUCLEOTIDE SEQUENCE [LARGE SCALE GENOMIC DNA]</scope>
    <source>
        <strain evidence="9 10">R148</strain>
    </source>
</reference>
<dbReference type="CDD" id="cd16922">
    <property type="entry name" value="HATPase_EvgS-ArcB-TorS-like"/>
    <property type="match status" value="1"/>
</dbReference>
<dbReference type="InterPro" id="IPR005467">
    <property type="entry name" value="His_kinase_dom"/>
</dbReference>
<keyword evidence="3" id="KW-0597">Phosphoprotein</keyword>
<feature type="transmembrane region" description="Helical" evidence="7">
    <location>
        <begin position="147"/>
        <end position="169"/>
    </location>
</feature>
<dbReference type="SMART" id="SM00387">
    <property type="entry name" value="HATPase_c"/>
    <property type="match status" value="1"/>
</dbReference>
<evidence type="ECO:0000256" key="7">
    <source>
        <dbReference type="SAM" id="Phobius"/>
    </source>
</evidence>
<feature type="transmembrane region" description="Helical" evidence="7">
    <location>
        <begin position="16"/>
        <end position="35"/>
    </location>
</feature>
<feature type="transmembrane region" description="Helical" evidence="7">
    <location>
        <begin position="360"/>
        <end position="378"/>
    </location>
</feature>
<dbReference type="SUPFAM" id="SSF55874">
    <property type="entry name" value="ATPase domain of HSP90 chaperone/DNA topoisomerase II/histidine kinase"/>
    <property type="match status" value="1"/>
</dbReference>
<comment type="caution">
    <text evidence="9">The sequence shown here is derived from an EMBL/GenBank/DDBJ whole genome shotgun (WGS) entry which is preliminary data.</text>
</comment>
<evidence type="ECO:0000313" key="9">
    <source>
        <dbReference type="EMBL" id="TQV73348.1"/>
    </source>
</evidence>
<dbReference type="InterPro" id="IPR004358">
    <property type="entry name" value="Sig_transdc_His_kin-like_C"/>
</dbReference>
<evidence type="ECO:0000256" key="2">
    <source>
        <dbReference type="ARBA" id="ARBA00012438"/>
    </source>
</evidence>
<keyword evidence="5 9" id="KW-0418">Kinase</keyword>
<name>A0A545T834_9PROT</name>
<dbReference type="OrthoDB" id="9806130at2"/>
<dbReference type="PANTHER" id="PTHR43711">
    <property type="entry name" value="TWO-COMPONENT HISTIDINE KINASE"/>
    <property type="match status" value="1"/>
</dbReference>
<evidence type="ECO:0000256" key="3">
    <source>
        <dbReference type="ARBA" id="ARBA00022553"/>
    </source>
</evidence>
<feature type="transmembrane region" description="Helical" evidence="7">
    <location>
        <begin position="287"/>
        <end position="307"/>
    </location>
</feature>
<comment type="catalytic activity">
    <reaction evidence="1">
        <text>ATP + protein L-histidine = ADP + protein N-phospho-L-histidine.</text>
        <dbReference type="EC" id="2.7.13.3"/>
    </reaction>
</comment>
<dbReference type="Gene3D" id="3.30.565.10">
    <property type="entry name" value="Histidine kinase-like ATPase, C-terminal domain"/>
    <property type="match status" value="1"/>
</dbReference>
<evidence type="ECO:0000259" key="8">
    <source>
        <dbReference type="PROSITE" id="PS50109"/>
    </source>
</evidence>
<dbReference type="SUPFAM" id="SSF55785">
    <property type="entry name" value="PYP-like sensor domain (PAS domain)"/>
    <property type="match status" value="1"/>
</dbReference>
<dbReference type="InterPro" id="IPR035965">
    <property type="entry name" value="PAS-like_dom_sf"/>
</dbReference>
<organism evidence="9 10">
    <name type="scientific">Denitrobaculum tricleocarpae</name>
    <dbReference type="NCBI Taxonomy" id="2591009"/>
    <lineage>
        <taxon>Bacteria</taxon>
        <taxon>Pseudomonadati</taxon>
        <taxon>Pseudomonadota</taxon>
        <taxon>Alphaproteobacteria</taxon>
        <taxon>Rhodospirillales</taxon>
        <taxon>Rhodospirillaceae</taxon>
        <taxon>Denitrobaculum</taxon>
    </lineage>
</organism>
<accession>A0A545T834</accession>
<dbReference type="InterPro" id="IPR036097">
    <property type="entry name" value="HisK_dim/P_sf"/>
</dbReference>
<sequence>MGNMTTSGRKLVDAQVYAFFAAMLVVLMLLFGFFVDSANIEQRNLVKAELSLVARETAQVAERMLREKDFSRLREVLGEIQSDHELAYLSVSDVRNAIILSLPEGRQPASNPLQTLSLMLPLGPDDARLGSLVLEKDLVKTSELQSIGSHLVMSLGALLALVLAAWIGLRFFVITRRSKDANHPLPFSTLASIASPFLKSDHPEFAALRPDQVAAVVRQSGFTMALVLANGAFLVGSVWSQVPHWVLVSWAVFVGALATASLRVWLRNRNRPLPAAVSKAALRRMTYHSGLMGLAWGIALSVFFVSVDTNSRFILIALGLGMAAGGTATLASVPSAALAFTGAILVPALLRFATLEGDGFTTLAILCILYAGSMGAFLGQSYHGFARNVLVRQAQERQAETIALVLNTYEEQASDWLWETDSAGRLKSPPGRMEFLFGCQAGTLANTRLIGLSPKGGDEGWPEFCTAFREAESFRSLVVRATDIEGQDRWISLSGRKREDGGWHGVGSDVTVRETALIQLRDAMEEAKSASRATTAFLAATSHELRTPLNAIIGFSQLLTSIEVPKETAKDYLETINGAGTHLLNIVNGILEMAQIEAGHKTLRYEEVDVAAVTQEAVVFLSLQAQTAGVALRFTPPMPVQAIEADRQALRQVLLNVIGNALKFTPEGGAVDIEITGGVDDIRMTISDTGIGIAPEDVDRVLKPFAQADDRLERRYEGTGLGLPIAKSLIELHRGALSIESDAGKGTTVSIVLPRSAAVSPQLARVN</sequence>
<dbReference type="SMART" id="SM00388">
    <property type="entry name" value="HisKA"/>
    <property type="match status" value="1"/>
</dbReference>
<evidence type="ECO:0000256" key="6">
    <source>
        <dbReference type="ARBA" id="ARBA00023012"/>
    </source>
</evidence>
<dbReference type="Gene3D" id="1.10.287.130">
    <property type="match status" value="1"/>
</dbReference>
<keyword evidence="7" id="KW-1133">Transmembrane helix</keyword>
<dbReference type="EC" id="2.7.13.3" evidence="2"/>
<keyword evidence="7" id="KW-0472">Membrane</keyword>
<feature type="transmembrane region" description="Helical" evidence="7">
    <location>
        <begin position="245"/>
        <end position="266"/>
    </location>
</feature>
<keyword evidence="10" id="KW-1185">Reference proteome</keyword>
<dbReference type="InterPro" id="IPR003594">
    <property type="entry name" value="HATPase_dom"/>
</dbReference>
<dbReference type="Pfam" id="PF00512">
    <property type="entry name" value="HisKA"/>
    <property type="match status" value="1"/>
</dbReference>